<dbReference type="EMBL" id="JACOFV010000014">
    <property type="protein sequence ID" value="MBC3863415.1"/>
    <property type="molecule type" value="Genomic_DNA"/>
</dbReference>
<dbReference type="InterPro" id="IPR046612">
    <property type="entry name" value="DUF6671"/>
</dbReference>
<name>A0A923KLU3_9BURK</name>
<evidence type="ECO:0000313" key="2">
    <source>
        <dbReference type="EMBL" id="MBC3863415.1"/>
    </source>
</evidence>
<protein>
    <recommendedName>
        <fullName evidence="1">DUF6671 domain-containing protein</fullName>
    </recommendedName>
</protein>
<feature type="domain" description="DUF6671" evidence="1">
    <location>
        <begin position="62"/>
        <end position="271"/>
    </location>
</feature>
<gene>
    <name evidence="2" type="ORF">H8K32_15020</name>
</gene>
<dbReference type="Pfam" id="PF20376">
    <property type="entry name" value="DUF6671"/>
    <property type="match status" value="1"/>
</dbReference>
<evidence type="ECO:0000313" key="3">
    <source>
        <dbReference type="Proteomes" id="UP000634011"/>
    </source>
</evidence>
<sequence>MSNLYPTALLTCHGKQVALEEPLAQAGYAVFTVSDFNTDSLGTFTGEIAREGTMLEAARRKAQLACSLSGARFGIGSEGSFGGDPWFGITGWGREVLVWYDAEEQLEISAFVQGPETNYANKCVSDLEEALTFAAAIGFPQHGIVVGQPDGIIYDKSCSDMQALSICVSKALEYGAVDLATDMRAHRNPKRMQMIARCAQDLATRLATHCPQCQAPGFGAHAPVLGALCEECHMPTQQARAVVFKCVACGFESEKHLRSEVTANYCDYCNP</sequence>
<reference evidence="2" key="1">
    <citation type="submission" date="2020-08" db="EMBL/GenBank/DDBJ databases">
        <title>Novel species isolated from subtropical streams in China.</title>
        <authorList>
            <person name="Lu H."/>
        </authorList>
    </citation>
    <scope>NUCLEOTIDE SEQUENCE</scope>
    <source>
        <strain evidence="2">KACC 12607</strain>
    </source>
</reference>
<comment type="caution">
    <text evidence="2">The sequence shown here is derived from an EMBL/GenBank/DDBJ whole genome shotgun (WGS) entry which is preliminary data.</text>
</comment>
<proteinExistence type="predicted"/>
<dbReference type="AlphaFoldDB" id="A0A923KLU3"/>
<organism evidence="2 3">
    <name type="scientific">Undibacterium jejuense</name>
    <dbReference type="NCBI Taxonomy" id="1344949"/>
    <lineage>
        <taxon>Bacteria</taxon>
        <taxon>Pseudomonadati</taxon>
        <taxon>Pseudomonadota</taxon>
        <taxon>Betaproteobacteria</taxon>
        <taxon>Burkholderiales</taxon>
        <taxon>Oxalobacteraceae</taxon>
        <taxon>Undibacterium</taxon>
    </lineage>
</organism>
<evidence type="ECO:0000259" key="1">
    <source>
        <dbReference type="Pfam" id="PF20376"/>
    </source>
</evidence>
<keyword evidence="3" id="KW-1185">Reference proteome</keyword>
<accession>A0A923KLU3</accession>
<dbReference type="Proteomes" id="UP000634011">
    <property type="component" value="Unassembled WGS sequence"/>
</dbReference>
<dbReference type="RefSeq" id="WP_186913356.1">
    <property type="nucleotide sequence ID" value="NZ_JACOFV010000014.1"/>
</dbReference>